<sequence length="100" mass="11376">MENNKNKLIEFLKIEKLPAKEREEILEKAEKRLNQVLINVIVENISDEDAIKIKKAMDGSDLRNIEEITAEITSKVPGLANKIEIAITEEMARFRTALNG</sequence>
<dbReference type="AlphaFoldDB" id="A0A0G0ZI69"/>
<gene>
    <name evidence="1" type="ORF">UV11_C0009G0011</name>
</gene>
<name>A0A0G0ZI69_9BACT</name>
<dbReference type="STRING" id="1618659.UV11_C0009G0011"/>
<comment type="caution">
    <text evidence="1">The sequence shown here is derived from an EMBL/GenBank/DDBJ whole genome shotgun (WGS) entry which is preliminary data.</text>
</comment>
<reference evidence="1 2" key="1">
    <citation type="journal article" date="2015" name="Nature">
        <title>rRNA introns, odd ribosomes, and small enigmatic genomes across a large radiation of phyla.</title>
        <authorList>
            <person name="Brown C.T."/>
            <person name="Hug L.A."/>
            <person name="Thomas B.C."/>
            <person name="Sharon I."/>
            <person name="Castelle C.J."/>
            <person name="Singh A."/>
            <person name="Wilkins M.J."/>
            <person name="Williams K.H."/>
            <person name="Banfield J.F."/>
        </authorList>
    </citation>
    <scope>NUCLEOTIDE SEQUENCE [LARGE SCALE GENOMIC DNA]</scope>
</reference>
<protein>
    <submittedName>
        <fullName evidence="1">Uncharacterized protein</fullName>
    </submittedName>
</protein>
<evidence type="ECO:0000313" key="2">
    <source>
        <dbReference type="Proteomes" id="UP000034036"/>
    </source>
</evidence>
<dbReference type="Proteomes" id="UP000034036">
    <property type="component" value="Unassembled WGS sequence"/>
</dbReference>
<dbReference type="EMBL" id="LCDF01000009">
    <property type="protein sequence ID" value="KKS48447.1"/>
    <property type="molecule type" value="Genomic_DNA"/>
</dbReference>
<proteinExistence type="predicted"/>
<accession>A0A0G0ZI69</accession>
<evidence type="ECO:0000313" key="1">
    <source>
        <dbReference type="EMBL" id="KKS48447.1"/>
    </source>
</evidence>
<organism evidence="1 2">
    <name type="scientific">Candidatus Giovannonibacteria bacterium GW2011_GWF2_42_19</name>
    <dbReference type="NCBI Taxonomy" id="1618659"/>
    <lineage>
        <taxon>Bacteria</taxon>
        <taxon>Candidatus Giovannoniibacteriota</taxon>
    </lineage>
</organism>